<evidence type="ECO:0000313" key="2">
    <source>
        <dbReference type="Proteomes" id="UP000760480"/>
    </source>
</evidence>
<dbReference type="PANTHER" id="PTHR47406">
    <property type="entry name" value="COAGULATION FACTOR 5/8 TYPE, C-TERMINAL"/>
    <property type="match status" value="1"/>
</dbReference>
<dbReference type="Proteomes" id="UP000760480">
    <property type="component" value="Unassembled WGS sequence"/>
</dbReference>
<dbReference type="InterPro" id="IPR032287">
    <property type="entry name" value="DUF4838"/>
</dbReference>
<organism evidence="1 2">
    <name type="scientific">Candidatus Competibacter phosphatis</name>
    <dbReference type="NCBI Taxonomy" id="221280"/>
    <lineage>
        <taxon>Bacteria</taxon>
        <taxon>Pseudomonadati</taxon>
        <taxon>Pseudomonadota</taxon>
        <taxon>Gammaproteobacteria</taxon>
        <taxon>Candidatus Competibacteraceae</taxon>
        <taxon>Candidatus Competibacter</taxon>
    </lineage>
</organism>
<reference evidence="1 2" key="1">
    <citation type="submission" date="2019-03" db="EMBL/GenBank/DDBJ databases">
        <title>Metabolic reconstructions from genomes of highly enriched 'Candidatus Accumulibacter' and 'Candidatus Competibacter' bioreactor populations.</title>
        <authorList>
            <person name="Annavajhala M.K."/>
            <person name="Welles L."/>
            <person name="Abbas B."/>
            <person name="Sorokin D."/>
            <person name="Park H."/>
            <person name="Van Loosdrecht M."/>
            <person name="Chandran K."/>
        </authorList>
    </citation>
    <scope>NUCLEOTIDE SEQUENCE [LARGE SCALE GENOMIC DNA]</scope>
    <source>
        <strain evidence="1 2">SBR_G</strain>
    </source>
</reference>
<keyword evidence="2" id="KW-1185">Reference proteome</keyword>
<gene>
    <name evidence="1" type="ORF">E4P82_16420</name>
</gene>
<comment type="caution">
    <text evidence="1">The sequence shown here is derived from an EMBL/GenBank/DDBJ whole genome shotgun (WGS) entry which is preliminary data.</text>
</comment>
<name>A0ABX1TRS4_9GAMM</name>
<dbReference type="PANTHER" id="PTHR47406:SF2">
    <property type="entry name" value="ALPHA GLUCURONIDASE N-TERMINAL DOMAIN-CONTAINING PROTEIN"/>
    <property type="match status" value="1"/>
</dbReference>
<dbReference type="Pfam" id="PF16126">
    <property type="entry name" value="DUF4838"/>
    <property type="match status" value="1"/>
</dbReference>
<protein>
    <submittedName>
        <fullName evidence="1">DUF4838 domain-containing protein</fullName>
    </submittedName>
</protein>
<evidence type="ECO:0000313" key="1">
    <source>
        <dbReference type="EMBL" id="NMQ20640.1"/>
    </source>
</evidence>
<sequence length="686" mass="76987">MLYLDKILAQLAYPLGFSPRLPGCDRRRLAGMAERSGETMTPTLRCFVLIYGVLLMVTSVSAQIAGTPGADDLNITIAGNTQAVIVVSPAAGLPETKSKEGTLVRGQNTKGTRNAEWLAATDLAKYIGLMTGATPQLVYRREDIDAALAGNAPVFLVGEEALTTKPDWARRIRAAAKPNPILAADAIGLLREGNRVYLAGTNDDSHYFAVAELLWRWGCRWYVPTDFGESIPEYETLAVGQLDYTYGSPFEIRGYWISWLGDNSGLPEFKRRNMMVSGDRGFPPAGHALGAYTKDLPGALSPFNFPITAPETAAHVARKLEPAFAKGQSRSISIEDGNYDSVYPSDRELMKLQWDKYMMRWAVTDPMLDLYNNIARILQDKYPTSSAKLGFLAYANMTLPPVRPMTAERTLFGMLAPIDIDPNHGMDDPDSPSRQEYRDMLYQWAKIMEGRLAIYDYDQGMLVWRDIPNPSHQVFRKDVRHYRDAGILGINTESRNAIGTTFLNLFFRGRLMWNPDEDIDALLKEFYPRFYGPAAKPMESYWSTIYKAWDDTIVTEHEHFVISAIYTPTVIENCRMNLEEAERLVEPLARKENRSRNEQLILNRLRFTRMSFEIMDGYLRMIRLAASQGNYAEATSVGVNTLVVREDLTTMNGIFTTYRRMGGEGADVVAGRGAAVCPAGQLNEWH</sequence>
<dbReference type="EMBL" id="SPMZ01000056">
    <property type="protein sequence ID" value="NMQ20640.1"/>
    <property type="molecule type" value="Genomic_DNA"/>
</dbReference>
<dbReference type="RefSeq" id="WP_169249909.1">
    <property type="nucleotide sequence ID" value="NZ_SPMZ01000056.1"/>
</dbReference>
<proteinExistence type="predicted"/>
<accession>A0ABX1TRS4</accession>